<dbReference type="AlphaFoldDB" id="A0A067MTY5"/>
<feature type="transmembrane region" description="Helical" evidence="1">
    <location>
        <begin position="57"/>
        <end position="75"/>
    </location>
</feature>
<proteinExistence type="predicted"/>
<evidence type="ECO:0000313" key="4">
    <source>
        <dbReference type="Proteomes" id="UP000027195"/>
    </source>
</evidence>
<name>A0A067MTY5_BOTB1</name>
<feature type="signal peptide" evidence="2">
    <location>
        <begin position="1"/>
        <end position="26"/>
    </location>
</feature>
<protein>
    <submittedName>
        <fullName evidence="3">Uncharacterized protein</fullName>
    </submittedName>
</protein>
<dbReference type="InParanoid" id="A0A067MTY5"/>
<keyword evidence="1" id="KW-0472">Membrane</keyword>
<feature type="chain" id="PRO_5001641547" evidence="2">
    <location>
        <begin position="27"/>
        <end position="136"/>
    </location>
</feature>
<keyword evidence="1" id="KW-0812">Transmembrane</keyword>
<keyword evidence="1" id="KW-1133">Transmembrane helix</keyword>
<accession>A0A067MTY5</accession>
<keyword evidence="2" id="KW-0732">Signal</keyword>
<dbReference type="HOGENOM" id="CLU_1875096_0_0_1"/>
<reference evidence="4" key="1">
    <citation type="journal article" date="2014" name="Proc. Natl. Acad. Sci. U.S.A.">
        <title>Extensive sampling of basidiomycete genomes demonstrates inadequacy of the white-rot/brown-rot paradigm for wood decay fungi.</title>
        <authorList>
            <person name="Riley R."/>
            <person name="Salamov A.A."/>
            <person name="Brown D.W."/>
            <person name="Nagy L.G."/>
            <person name="Floudas D."/>
            <person name="Held B.W."/>
            <person name="Levasseur A."/>
            <person name="Lombard V."/>
            <person name="Morin E."/>
            <person name="Otillar R."/>
            <person name="Lindquist E.A."/>
            <person name="Sun H."/>
            <person name="LaButti K.M."/>
            <person name="Schmutz J."/>
            <person name="Jabbour D."/>
            <person name="Luo H."/>
            <person name="Baker S.E."/>
            <person name="Pisabarro A.G."/>
            <person name="Walton J.D."/>
            <person name="Blanchette R.A."/>
            <person name="Henrissat B."/>
            <person name="Martin F."/>
            <person name="Cullen D."/>
            <person name="Hibbett D.S."/>
            <person name="Grigoriev I.V."/>
        </authorList>
    </citation>
    <scope>NUCLEOTIDE SEQUENCE [LARGE SCALE GENOMIC DNA]</scope>
    <source>
        <strain evidence="4">FD-172 SS1</strain>
    </source>
</reference>
<sequence length="136" mass="14144">MSDPESRSGTLCSIFLLALLSPICPAAIPLAFSDLPYVRFIPTISSSIPRNALQPPVMLVGLTIAILAMLGVPAADEPQGLSPYAITRHPTVEPWQGDVSWRGLSTSGPATTSAAPLSTGFLPVATKACTCPRGTN</sequence>
<dbReference type="Proteomes" id="UP000027195">
    <property type="component" value="Unassembled WGS sequence"/>
</dbReference>
<gene>
    <name evidence="3" type="ORF">BOTBODRAFT_187468</name>
</gene>
<evidence type="ECO:0000256" key="1">
    <source>
        <dbReference type="SAM" id="Phobius"/>
    </source>
</evidence>
<evidence type="ECO:0000256" key="2">
    <source>
        <dbReference type="SAM" id="SignalP"/>
    </source>
</evidence>
<keyword evidence="4" id="KW-1185">Reference proteome</keyword>
<evidence type="ECO:0000313" key="3">
    <source>
        <dbReference type="EMBL" id="KDQ15031.1"/>
    </source>
</evidence>
<organism evidence="3 4">
    <name type="scientific">Botryobasidium botryosum (strain FD-172 SS1)</name>
    <dbReference type="NCBI Taxonomy" id="930990"/>
    <lineage>
        <taxon>Eukaryota</taxon>
        <taxon>Fungi</taxon>
        <taxon>Dikarya</taxon>
        <taxon>Basidiomycota</taxon>
        <taxon>Agaricomycotina</taxon>
        <taxon>Agaricomycetes</taxon>
        <taxon>Cantharellales</taxon>
        <taxon>Botryobasidiaceae</taxon>
        <taxon>Botryobasidium</taxon>
    </lineage>
</organism>
<dbReference type="EMBL" id="KL198034">
    <property type="protein sequence ID" value="KDQ15031.1"/>
    <property type="molecule type" value="Genomic_DNA"/>
</dbReference>